<dbReference type="SUPFAM" id="SSF50331">
    <property type="entry name" value="MOP-like"/>
    <property type="match status" value="1"/>
</dbReference>
<feature type="domain" description="ABC transporter" evidence="4">
    <location>
        <begin position="4"/>
        <end position="231"/>
    </location>
</feature>
<keyword evidence="3 5" id="KW-0067">ATP-binding</keyword>
<dbReference type="AlphaFoldDB" id="A0A2W5F5A5"/>
<protein>
    <submittedName>
        <fullName evidence="5">ABC transporter ATP-binding protein</fullName>
    </submittedName>
</protein>
<dbReference type="GO" id="GO:0005524">
    <property type="term" value="F:ATP binding"/>
    <property type="evidence" value="ECO:0007669"/>
    <property type="project" value="UniProtKB-KW"/>
</dbReference>
<comment type="caution">
    <text evidence="5">The sequence shown here is derived from an EMBL/GenBank/DDBJ whole genome shotgun (WGS) entry which is preliminary data.</text>
</comment>
<dbReference type="InterPro" id="IPR017871">
    <property type="entry name" value="ABC_transporter-like_CS"/>
</dbReference>
<dbReference type="InterPro" id="IPR050093">
    <property type="entry name" value="ABC_SmlMolc_Importer"/>
</dbReference>
<dbReference type="Pfam" id="PF00005">
    <property type="entry name" value="ABC_tran"/>
    <property type="match status" value="1"/>
</dbReference>
<dbReference type="InterPro" id="IPR027417">
    <property type="entry name" value="P-loop_NTPase"/>
</dbReference>
<evidence type="ECO:0000259" key="4">
    <source>
        <dbReference type="PROSITE" id="PS50893"/>
    </source>
</evidence>
<reference evidence="5 6" key="1">
    <citation type="submission" date="2017-11" db="EMBL/GenBank/DDBJ databases">
        <title>Infants hospitalized years apart are colonized by the same room-sourced microbial strains.</title>
        <authorList>
            <person name="Brooks B."/>
            <person name="Olm M.R."/>
            <person name="Firek B.A."/>
            <person name="Baker R."/>
            <person name="Thomas B.C."/>
            <person name="Morowitz M.J."/>
            <person name="Banfield J.F."/>
        </authorList>
    </citation>
    <scope>NUCLEOTIDE SEQUENCE [LARGE SCALE GENOMIC DNA]</scope>
    <source>
        <strain evidence="5">S2_009_000_R2_76</strain>
    </source>
</reference>
<dbReference type="InterPro" id="IPR008995">
    <property type="entry name" value="Mo/tungstate-bd_C_term_dom"/>
</dbReference>
<dbReference type="Gene3D" id="3.40.50.300">
    <property type="entry name" value="P-loop containing nucleotide triphosphate hydrolases"/>
    <property type="match status" value="1"/>
</dbReference>
<dbReference type="PANTHER" id="PTHR42781">
    <property type="entry name" value="SPERMIDINE/PUTRESCINE IMPORT ATP-BINDING PROTEIN POTA"/>
    <property type="match status" value="1"/>
</dbReference>
<evidence type="ECO:0000256" key="2">
    <source>
        <dbReference type="ARBA" id="ARBA00022741"/>
    </source>
</evidence>
<proteinExistence type="predicted"/>
<dbReference type="GO" id="GO:0016887">
    <property type="term" value="F:ATP hydrolysis activity"/>
    <property type="evidence" value="ECO:0007669"/>
    <property type="project" value="InterPro"/>
</dbReference>
<dbReference type="PANTHER" id="PTHR42781:SF4">
    <property type="entry name" value="SPERMIDINE_PUTRESCINE IMPORT ATP-BINDING PROTEIN POTA"/>
    <property type="match status" value="1"/>
</dbReference>
<dbReference type="SMART" id="SM00382">
    <property type="entry name" value="AAA"/>
    <property type="match status" value="1"/>
</dbReference>
<dbReference type="InterPro" id="IPR003439">
    <property type="entry name" value="ABC_transporter-like_ATP-bd"/>
</dbReference>
<dbReference type="EMBL" id="QFOI01000131">
    <property type="protein sequence ID" value="PZP49037.1"/>
    <property type="molecule type" value="Genomic_DNA"/>
</dbReference>
<dbReference type="SUPFAM" id="SSF52540">
    <property type="entry name" value="P-loop containing nucleoside triphosphate hydrolases"/>
    <property type="match status" value="1"/>
</dbReference>
<keyword evidence="2" id="KW-0547">Nucleotide-binding</keyword>
<organism evidence="5 6">
    <name type="scientific">Pseudopedobacter saltans</name>
    <dbReference type="NCBI Taxonomy" id="151895"/>
    <lineage>
        <taxon>Bacteria</taxon>
        <taxon>Pseudomonadati</taxon>
        <taxon>Bacteroidota</taxon>
        <taxon>Sphingobacteriia</taxon>
        <taxon>Sphingobacteriales</taxon>
        <taxon>Sphingobacteriaceae</taxon>
        <taxon>Pseudopedobacter</taxon>
    </lineage>
</organism>
<dbReference type="PROSITE" id="PS50893">
    <property type="entry name" value="ABC_TRANSPORTER_2"/>
    <property type="match status" value="1"/>
</dbReference>
<dbReference type="InterPro" id="IPR003593">
    <property type="entry name" value="AAA+_ATPase"/>
</dbReference>
<evidence type="ECO:0000313" key="6">
    <source>
        <dbReference type="Proteomes" id="UP000249645"/>
    </source>
</evidence>
<keyword evidence="1" id="KW-0813">Transport</keyword>
<dbReference type="PROSITE" id="PS00211">
    <property type="entry name" value="ABC_TRANSPORTER_1"/>
    <property type="match status" value="1"/>
</dbReference>
<name>A0A2W5F5A5_9SPHI</name>
<sequence>MEMIEIHHVSKKIKDKDALSDISLQFVQGENTAIIGETGSGKSTLLRTIAGLVQPDEGKVYLNGKKVLGPEEKLIAGHDSIAYLSQHFELPIHLRVEQVLEYANTLKDGEEKQLYEICHIGHLMKRKTHELSGGEKQRIALVRLLLGKPQVLLLDEPFSNFDNIHKNEMMQMVQEIAAAWSITCLMVSHSPKDVLFWSQRIIAMRNSVVQQDDTPENIYRKPNNEYVAGLLGDYNILTVPQLHRTGVDVAYDKDCDIMIRPESFHVVLPDSANMIGKILEKHFLGFGYQLIVDVNGVNVKIFTQYQYLQVGNMIHINLSENDMTVVD</sequence>
<evidence type="ECO:0000256" key="1">
    <source>
        <dbReference type="ARBA" id="ARBA00022448"/>
    </source>
</evidence>
<accession>A0A2W5F5A5</accession>
<evidence type="ECO:0000313" key="5">
    <source>
        <dbReference type="EMBL" id="PZP49037.1"/>
    </source>
</evidence>
<dbReference type="Proteomes" id="UP000249645">
    <property type="component" value="Unassembled WGS sequence"/>
</dbReference>
<gene>
    <name evidence="5" type="ORF">DI598_08785</name>
</gene>
<evidence type="ECO:0000256" key="3">
    <source>
        <dbReference type="ARBA" id="ARBA00022840"/>
    </source>
</evidence>